<accession>A0AAV8RWK7</accession>
<gene>
    <name evidence="1" type="ORF">OPV22_001913</name>
</gene>
<dbReference type="Proteomes" id="UP001222027">
    <property type="component" value="Unassembled WGS sequence"/>
</dbReference>
<keyword evidence="2" id="KW-1185">Reference proteome</keyword>
<proteinExistence type="predicted"/>
<evidence type="ECO:0000313" key="2">
    <source>
        <dbReference type="Proteomes" id="UP001222027"/>
    </source>
</evidence>
<evidence type="ECO:0000313" key="1">
    <source>
        <dbReference type="EMBL" id="KAJ8511479.1"/>
    </source>
</evidence>
<sequence length="81" mass="9162">MSASLITIASVAGDAGWSQRLRYRLAQGLVIFTTFADWWLKYNLNFTTMPNLHNYPVPSLSVTNYLGLHDNQVLPRPPRPS</sequence>
<reference evidence="1 2" key="1">
    <citation type="submission" date="2022-12" db="EMBL/GenBank/DDBJ databases">
        <title>Chromosome-scale assembly of the Ensete ventricosum genome.</title>
        <authorList>
            <person name="Dussert Y."/>
            <person name="Stocks J."/>
            <person name="Wendawek A."/>
            <person name="Woldeyes F."/>
            <person name="Nichols R.A."/>
            <person name="Borrell J.S."/>
        </authorList>
    </citation>
    <scope>NUCLEOTIDE SEQUENCE [LARGE SCALE GENOMIC DNA]</scope>
    <source>
        <strain evidence="2">cv. Maze</strain>
        <tissue evidence="1">Seeds</tissue>
    </source>
</reference>
<protein>
    <submittedName>
        <fullName evidence="1">Uncharacterized protein</fullName>
    </submittedName>
</protein>
<comment type="caution">
    <text evidence="1">The sequence shown here is derived from an EMBL/GenBank/DDBJ whole genome shotgun (WGS) entry which is preliminary data.</text>
</comment>
<organism evidence="1 2">
    <name type="scientific">Ensete ventricosum</name>
    <name type="common">Abyssinian banana</name>
    <name type="synonym">Musa ensete</name>
    <dbReference type="NCBI Taxonomy" id="4639"/>
    <lineage>
        <taxon>Eukaryota</taxon>
        <taxon>Viridiplantae</taxon>
        <taxon>Streptophyta</taxon>
        <taxon>Embryophyta</taxon>
        <taxon>Tracheophyta</taxon>
        <taxon>Spermatophyta</taxon>
        <taxon>Magnoliopsida</taxon>
        <taxon>Liliopsida</taxon>
        <taxon>Zingiberales</taxon>
        <taxon>Musaceae</taxon>
        <taxon>Ensete</taxon>
    </lineage>
</organism>
<dbReference type="EMBL" id="JAQQAF010000001">
    <property type="protein sequence ID" value="KAJ8511479.1"/>
    <property type="molecule type" value="Genomic_DNA"/>
</dbReference>
<name>A0AAV8RWK7_ENSVE</name>
<dbReference type="AlphaFoldDB" id="A0AAV8RWK7"/>